<proteinExistence type="predicted"/>
<dbReference type="Pfam" id="PF12997">
    <property type="entry name" value="DUF3881"/>
    <property type="match status" value="1"/>
</dbReference>
<dbReference type="InterPro" id="IPR024541">
    <property type="entry name" value="DUF3881"/>
</dbReference>
<accession>A0ABS8ETM3</accession>
<dbReference type="Proteomes" id="UP001299235">
    <property type="component" value="Unassembled WGS sequence"/>
</dbReference>
<sequence length="293" mass="33474">MHNYLRAIGFSNLQNEKDIKEILTEVFHDFDEREVSREGKNKAFVEYTKSFGENMGIKMCGIMDTDGFHQEYYFPYFQGKDISSKEDLIIERHAARESFAGVCEDVRIGVSVIFYLQNAAKYKKEMLLGHLLSDKISTSFSGLSLKGKILFPVQKAEPRVTATGSDSANQRHKMIAAARQGDAEAIESLTLEDIDTYAAVNQRILKEDLFSIVDTLFMPYGLECDHYQVMGNIKDVEKTVNKYTKETIYQLRLECNDMNLDVCINKEDLLGEPEVGRRFKGTIWLQGHINFAN</sequence>
<name>A0ABS8ETM3_9FIRM</name>
<organism evidence="1 2">
    <name type="scientific">Hominisplanchenecus faecis</name>
    <dbReference type="NCBI Taxonomy" id="2885351"/>
    <lineage>
        <taxon>Bacteria</taxon>
        <taxon>Bacillati</taxon>
        <taxon>Bacillota</taxon>
        <taxon>Clostridia</taxon>
        <taxon>Lachnospirales</taxon>
        <taxon>Lachnospiraceae</taxon>
        <taxon>Hominisplanchenecus</taxon>
    </lineage>
</organism>
<gene>
    <name evidence="1" type="ORF">LKD42_04420</name>
</gene>
<evidence type="ECO:0000313" key="2">
    <source>
        <dbReference type="Proteomes" id="UP001299235"/>
    </source>
</evidence>
<comment type="caution">
    <text evidence="1">The sequence shown here is derived from an EMBL/GenBank/DDBJ whole genome shotgun (WGS) entry which is preliminary data.</text>
</comment>
<dbReference type="EMBL" id="JAJEQE010000009">
    <property type="protein sequence ID" value="MCC2148500.1"/>
    <property type="molecule type" value="Genomic_DNA"/>
</dbReference>
<protein>
    <submittedName>
        <fullName evidence="1">DUF3881 family protein</fullName>
    </submittedName>
</protein>
<keyword evidence="2" id="KW-1185">Reference proteome</keyword>
<dbReference type="RefSeq" id="WP_022118024.1">
    <property type="nucleotide sequence ID" value="NZ_JAJEQE010000009.1"/>
</dbReference>
<evidence type="ECO:0000313" key="1">
    <source>
        <dbReference type="EMBL" id="MCC2148500.1"/>
    </source>
</evidence>
<reference evidence="1 2" key="1">
    <citation type="submission" date="2021-10" db="EMBL/GenBank/DDBJ databases">
        <title>Anaerobic single-cell dispensing facilitates the cultivation of human gut bacteria.</title>
        <authorList>
            <person name="Afrizal A."/>
        </authorList>
    </citation>
    <scope>NUCLEOTIDE SEQUENCE [LARGE SCALE GENOMIC DNA]</scope>
    <source>
        <strain evidence="1 2">CLA-AA-H246</strain>
    </source>
</reference>